<name>A0A4Q1XW06_ENTFL</name>
<dbReference type="EMBL" id="SIYF01000134">
    <property type="protein sequence ID" value="TKK88063.1"/>
    <property type="molecule type" value="Genomic_DNA"/>
</dbReference>
<comment type="caution">
    <text evidence="1">The sequence shown here is derived from an EMBL/GenBank/DDBJ whole genome shotgun (WGS) entry which is preliminary data.</text>
</comment>
<dbReference type="Pfam" id="PF25857">
    <property type="entry name" value="DUF7957"/>
    <property type="match status" value="1"/>
</dbReference>
<evidence type="ECO:0000313" key="1">
    <source>
        <dbReference type="EMBL" id="TKK88063.1"/>
    </source>
</evidence>
<gene>
    <name evidence="1" type="ORF">EY666_06135</name>
</gene>
<reference evidence="1 2" key="1">
    <citation type="submission" date="2019-02" db="EMBL/GenBank/DDBJ databases">
        <title>Bacteria dissemination in different level of health care in South Africa: the effectiveness of infections prevention and control.</title>
        <authorList>
            <person name="Shobo C."/>
            <person name="Amoako D.G."/>
            <person name="Allam M."/>
            <person name="Ismail A."/>
            <person name="Bester L.A."/>
            <person name="Essack S.Y."/>
        </authorList>
    </citation>
    <scope>NUCLEOTIDE SEQUENCE [LARGE SCALE GENOMIC DNA]</scope>
    <source>
        <strain evidence="1 2">2SIL2</strain>
    </source>
</reference>
<dbReference type="AlphaFoldDB" id="A0A4Q1XW06"/>
<evidence type="ECO:0000313" key="2">
    <source>
        <dbReference type="Proteomes" id="UP000305511"/>
    </source>
</evidence>
<dbReference type="InterPro" id="IPR058263">
    <property type="entry name" value="DUF7957"/>
</dbReference>
<protein>
    <submittedName>
        <fullName evidence="1">Uncharacterized protein</fullName>
    </submittedName>
</protein>
<accession>A0A4Q1XW06</accession>
<sequence length="126" mass="14616">MEWIKIDNKVEYENNKLTILGKKIEFQYNISELKSNNNHIFVMLEIPSGRQLTEEELCNVVAINETGDIEWRIKNIPPQNNSDYICAPIVGMNLDVSDNLFVTDFIGRKFQVNQETGKLKQIEIVK</sequence>
<organism evidence="1 2">
    <name type="scientific">Enterococcus faecalis</name>
    <name type="common">Streptococcus faecalis</name>
    <dbReference type="NCBI Taxonomy" id="1351"/>
    <lineage>
        <taxon>Bacteria</taxon>
        <taxon>Bacillati</taxon>
        <taxon>Bacillota</taxon>
        <taxon>Bacilli</taxon>
        <taxon>Lactobacillales</taxon>
        <taxon>Enterococcaceae</taxon>
        <taxon>Enterococcus</taxon>
    </lineage>
</organism>
<proteinExistence type="predicted"/>
<dbReference type="Proteomes" id="UP000305511">
    <property type="component" value="Unassembled WGS sequence"/>
</dbReference>
<dbReference type="RefSeq" id="WP_010828802.1">
    <property type="nucleotide sequence ID" value="NZ_CP039434.1"/>
</dbReference>